<dbReference type="RefSeq" id="WP_167465771.1">
    <property type="nucleotide sequence ID" value="NZ_CP046171.1"/>
</dbReference>
<protein>
    <recommendedName>
        <fullName evidence="3">Tail assembly chaperone</fullName>
    </recommendedName>
</protein>
<evidence type="ECO:0008006" key="3">
    <source>
        <dbReference type="Google" id="ProtNLM"/>
    </source>
</evidence>
<organism evidence="1 2">
    <name type="scientific">Nocardia brasiliensis</name>
    <dbReference type="NCBI Taxonomy" id="37326"/>
    <lineage>
        <taxon>Bacteria</taxon>
        <taxon>Bacillati</taxon>
        <taxon>Actinomycetota</taxon>
        <taxon>Actinomycetes</taxon>
        <taxon>Mycobacteriales</taxon>
        <taxon>Nocardiaceae</taxon>
        <taxon>Nocardia</taxon>
    </lineage>
</organism>
<accession>A0A6G9Y0W0</accession>
<dbReference type="AlphaFoldDB" id="A0A6G9Y0W0"/>
<evidence type="ECO:0000313" key="2">
    <source>
        <dbReference type="Proteomes" id="UP000501705"/>
    </source>
</evidence>
<reference evidence="1 2" key="1">
    <citation type="journal article" date="2019" name="ACS Chem. Biol.">
        <title>Identification and Mobilization of a Cryptic Antibiotic Biosynthesis Gene Locus from a Human-Pathogenic Nocardia Isolate.</title>
        <authorList>
            <person name="Herisse M."/>
            <person name="Ishida K."/>
            <person name="Porter J.L."/>
            <person name="Howden B."/>
            <person name="Hertweck C."/>
            <person name="Stinear T.P."/>
            <person name="Pidot S.J."/>
        </authorList>
    </citation>
    <scope>NUCLEOTIDE SEQUENCE [LARGE SCALE GENOMIC DNA]</scope>
    <source>
        <strain evidence="1 2">AUSMDU00024985</strain>
    </source>
</reference>
<gene>
    <name evidence="1" type="ORF">F5X71_34595</name>
</gene>
<sequence>MATRNIRKTPVSAVRQPKAPLTAKKLSIAEFEGQALDALGQLPGYTLILDGDGGELNIPHPLLVADERMEEIERVQAGLDLDQEDLVDPETGKTITVPATPATIDGEPADSHTVRLARAVLGPEDHARLLAHGGKSAHVALAWQALAAEVQAASPKR</sequence>
<dbReference type="Proteomes" id="UP000501705">
    <property type="component" value="Chromosome"/>
</dbReference>
<evidence type="ECO:0000313" key="1">
    <source>
        <dbReference type="EMBL" id="QIS06756.1"/>
    </source>
</evidence>
<proteinExistence type="predicted"/>
<name>A0A6G9Y0W0_NOCBR</name>
<dbReference type="EMBL" id="CP046171">
    <property type="protein sequence ID" value="QIS06756.1"/>
    <property type="molecule type" value="Genomic_DNA"/>
</dbReference>